<accession>A0A8C0ID29</accession>
<protein>
    <recommendedName>
        <fullName evidence="6">C2H2-type domain-containing protein</fullName>
    </recommendedName>
</protein>
<keyword evidence="8" id="KW-1185">Reference proteome</keyword>
<evidence type="ECO:0000256" key="1">
    <source>
        <dbReference type="ARBA" id="ARBA00022723"/>
    </source>
</evidence>
<evidence type="ECO:0000256" key="5">
    <source>
        <dbReference type="SAM" id="MobiDB-lite"/>
    </source>
</evidence>
<keyword evidence="2 4" id="KW-0863">Zinc-finger</keyword>
<evidence type="ECO:0000313" key="7">
    <source>
        <dbReference type="Ensembl" id="ENSBOBP00000011155.1"/>
    </source>
</evidence>
<keyword evidence="3" id="KW-0862">Zinc</keyword>
<dbReference type="GO" id="GO:0008270">
    <property type="term" value="F:zinc ion binding"/>
    <property type="evidence" value="ECO:0007669"/>
    <property type="project" value="UniProtKB-KW"/>
</dbReference>
<dbReference type="InterPro" id="IPR036236">
    <property type="entry name" value="Znf_C2H2_sf"/>
</dbReference>
<dbReference type="AlphaFoldDB" id="A0A8C0ID29"/>
<feature type="domain" description="C2H2-type" evidence="6">
    <location>
        <begin position="25"/>
        <end position="52"/>
    </location>
</feature>
<dbReference type="PROSITE" id="PS00028">
    <property type="entry name" value="ZINC_FINGER_C2H2_1"/>
    <property type="match status" value="1"/>
</dbReference>
<dbReference type="SMART" id="SM00355">
    <property type="entry name" value="ZnF_C2H2"/>
    <property type="match status" value="1"/>
</dbReference>
<feature type="region of interest" description="Disordered" evidence="5">
    <location>
        <begin position="1"/>
        <end position="25"/>
    </location>
</feature>
<organism evidence="7 8">
    <name type="scientific">Bubo bubo</name>
    <name type="common">Eurasian eagle-owl</name>
    <name type="synonym">Strix bubo</name>
    <dbReference type="NCBI Taxonomy" id="30461"/>
    <lineage>
        <taxon>Eukaryota</taxon>
        <taxon>Metazoa</taxon>
        <taxon>Chordata</taxon>
        <taxon>Craniata</taxon>
        <taxon>Vertebrata</taxon>
        <taxon>Euteleostomi</taxon>
        <taxon>Archelosauria</taxon>
        <taxon>Archosauria</taxon>
        <taxon>Dinosauria</taxon>
        <taxon>Saurischia</taxon>
        <taxon>Theropoda</taxon>
        <taxon>Coelurosauria</taxon>
        <taxon>Aves</taxon>
        <taxon>Neognathae</taxon>
        <taxon>Neoaves</taxon>
        <taxon>Telluraves</taxon>
        <taxon>Strigiformes</taxon>
        <taxon>Strigidae</taxon>
        <taxon>Bubo</taxon>
    </lineage>
</organism>
<evidence type="ECO:0000259" key="6">
    <source>
        <dbReference type="PROSITE" id="PS50157"/>
    </source>
</evidence>
<evidence type="ECO:0000256" key="2">
    <source>
        <dbReference type="ARBA" id="ARBA00022771"/>
    </source>
</evidence>
<name>A0A8C0ID29_BUBBB</name>
<dbReference type="Ensembl" id="ENSBOBT00000011433.1">
    <property type="protein sequence ID" value="ENSBOBP00000011155.1"/>
    <property type="gene ID" value="ENSBOBG00000007104.1"/>
</dbReference>
<evidence type="ECO:0000313" key="8">
    <source>
        <dbReference type="Proteomes" id="UP000694567"/>
    </source>
</evidence>
<keyword evidence="1" id="KW-0479">Metal-binding</keyword>
<dbReference type="InterPro" id="IPR013087">
    <property type="entry name" value="Znf_C2H2_type"/>
</dbReference>
<reference evidence="7" key="1">
    <citation type="submission" date="2025-08" db="UniProtKB">
        <authorList>
            <consortium name="Ensembl"/>
        </authorList>
    </citation>
    <scope>IDENTIFICATION</scope>
</reference>
<reference evidence="7" key="2">
    <citation type="submission" date="2025-09" db="UniProtKB">
        <authorList>
            <consortium name="Ensembl"/>
        </authorList>
    </citation>
    <scope>IDENTIFICATION</scope>
</reference>
<dbReference type="FunFam" id="3.30.160.60:FF:002343">
    <property type="entry name" value="Zinc finger protein 33A"/>
    <property type="match status" value="1"/>
</dbReference>
<dbReference type="Proteomes" id="UP000694567">
    <property type="component" value="Unplaced"/>
</dbReference>
<dbReference type="SUPFAM" id="SSF57667">
    <property type="entry name" value="beta-beta-alpha zinc fingers"/>
    <property type="match status" value="1"/>
</dbReference>
<evidence type="ECO:0000256" key="4">
    <source>
        <dbReference type="PROSITE-ProRule" id="PRU00042"/>
    </source>
</evidence>
<sequence>MRWDGVKNTHAATSKPVARAKRGTSKCPECGKIFRWSNSMRRHQRNHTGERPYKGWEQPTAQPCPILTCPISIPGPPGGGGSFAG</sequence>
<dbReference type="PROSITE" id="PS50157">
    <property type="entry name" value="ZINC_FINGER_C2H2_2"/>
    <property type="match status" value="1"/>
</dbReference>
<dbReference type="Gene3D" id="3.30.160.60">
    <property type="entry name" value="Classic Zinc Finger"/>
    <property type="match status" value="1"/>
</dbReference>
<evidence type="ECO:0000256" key="3">
    <source>
        <dbReference type="ARBA" id="ARBA00022833"/>
    </source>
</evidence>
<proteinExistence type="predicted"/>